<organism evidence="7 8">
    <name type="scientific">Diabrotica virgifera virgifera</name>
    <name type="common">western corn rootworm</name>
    <dbReference type="NCBI Taxonomy" id="50390"/>
    <lineage>
        <taxon>Eukaryota</taxon>
        <taxon>Metazoa</taxon>
        <taxon>Ecdysozoa</taxon>
        <taxon>Arthropoda</taxon>
        <taxon>Hexapoda</taxon>
        <taxon>Insecta</taxon>
        <taxon>Pterygota</taxon>
        <taxon>Neoptera</taxon>
        <taxon>Endopterygota</taxon>
        <taxon>Coleoptera</taxon>
        <taxon>Polyphaga</taxon>
        <taxon>Cucujiformia</taxon>
        <taxon>Chrysomeloidea</taxon>
        <taxon>Chrysomelidae</taxon>
        <taxon>Galerucinae</taxon>
        <taxon>Diabroticina</taxon>
        <taxon>Diabroticites</taxon>
        <taxon>Diabrotica</taxon>
    </lineage>
</organism>
<name>A0ABM5L573_DIAVI</name>
<sequence length="481" mass="53994">MVNYLSNIVILPVHKSSSATQVPTNIDKLLDPQAEPNNSGGSEEEYTFYTPSKFEPDPRGLGNYLFNRMKKHKHCIAQYIADTDEEDTYGELLLRCIRTACHLSTRNLTKDDVVVLCSYNQKESSVPFISSIFLNVPVAPMDPRLSLMESVYLLKEVKPKIIFVDHEGLKLMETSVKQAELDTEIIVYGSSDTHTEFSSFLEPHENEEKFAPTEVDNLKDTAVIMFTSGTTALPKGVILNHMGLMGQASVLTEYTETGFIYLSCATLYWISAVIYQLVAIIIGGARVTVQKFDPRETLYLIDKYRVVNLDTGKTCGPNEGGELRIKSEFLMNGYHNQDTSDSFDSKGWLKTGDIVTYDEDGCFYVKNRIKEMIRYKGWQIAPAMLEQLIMTHPSVDQVVIIGIPHGVDGDHPMAVIVPKKSSTAPISEEDIIKFVEERVEEKVSDTMRLTAGVKFVSSIPMTPSGKIRRREVKKMVLDGDL</sequence>
<dbReference type="InterPro" id="IPR045851">
    <property type="entry name" value="AMP-bd_C_sf"/>
</dbReference>
<evidence type="ECO:0000313" key="7">
    <source>
        <dbReference type="EnsemblMetazoa" id="XP_050517588.1"/>
    </source>
</evidence>
<dbReference type="Pfam" id="PF00501">
    <property type="entry name" value="AMP-binding"/>
    <property type="match status" value="1"/>
</dbReference>
<comment type="subcellular location">
    <subcellularLocation>
        <location evidence="1">Peroxisome</location>
    </subcellularLocation>
</comment>
<protein>
    <recommendedName>
        <fullName evidence="9">4-coumarate--CoA ligase 1-like</fullName>
    </recommendedName>
</protein>
<dbReference type="SUPFAM" id="SSF56801">
    <property type="entry name" value="Acetyl-CoA synthetase-like"/>
    <property type="match status" value="1"/>
</dbReference>
<reference evidence="7" key="1">
    <citation type="submission" date="2025-05" db="UniProtKB">
        <authorList>
            <consortium name="EnsemblMetazoa"/>
        </authorList>
    </citation>
    <scope>IDENTIFICATION</scope>
</reference>
<feature type="domain" description="AMP-binding enzyme C-terminal" evidence="6">
    <location>
        <begin position="385"/>
        <end position="466"/>
    </location>
</feature>
<comment type="similarity">
    <text evidence="2">Belongs to the ATP-dependent AMP-binding enzyme family.</text>
</comment>
<evidence type="ECO:0000313" key="8">
    <source>
        <dbReference type="Proteomes" id="UP001652700"/>
    </source>
</evidence>
<dbReference type="Gene3D" id="3.30.300.30">
    <property type="match status" value="1"/>
</dbReference>
<evidence type="ECO:0000256" key="3">
    <source>
        <dbReference type="ARBA" id="ARBA00022598"/>
    </source>
</evidence>
<evidence type="ECO:0008006" key="9">
    <source>
        <dbReference type="Google" id="ProtNLM"/>
    </source>
</evidence>
<dbReference type="Gene3D" id="3.40.50.12780">
    <property type="entry name" value="N-terminal domain of ligase-like"/>
    <property type="match status" value="2"/>
</dbReference>
<keyword evidence="3" id="KW-0436">Ligase</keyword>
<evidence type="ECO:0000256" key="4">
    <source>
        <dbReference type="ARBA" id="ARBA00023140"/>
    </source>
</evidence>
<dbReference type="EnsemblMetazoa" id="XM_050661631.1">
    <property type="protein sequence ID" value="XP_050517588.1"/>
    <property type="gene ID" value="LOC126892159"/>
</dbReference>
<accession>A0ABM5L573</accession>
<dbReference type="PANTHER" id="PTHR24096">
    <property type="entry name" value="LONG-CHAIN-FATTY-ACID--COA LIGASE"/>
    <property type="match status" value="1"/>
</dbReference>
<dbReference type="InterPro" id="IPR000873">
    <property type="entry name" value="AMP-dep_synth/lig_dom"/>
</dbReference>
<dbReference type="InterPro" id="IPR042099">
    <property type="entry name" value="ANL_N_sf"/>
</dbReference>
<dbReference type="Pfam" id="PF13193">
    <property type="entry name" value="AMP-binding_C"/>
    <property type="match status" value="1"/>
</dbReference>
<evidence type="ECO:0000256" key="2">
    <source>
        <dbReference type="ARBA" id="ARBA00006432"/>
    </source>
</evidence>
<evidence type="ECO:0000259" key="6">
    <source>
        <dbReference type="Pfam" id="PF13193"/>
    </source>
</evidence>
<dbReference type="PANTHER" id="PTHR24096:SF149">
    <property type="entry name" value="AMP-BINDING DOMAIN-CONTAINING PROTEIN-RELATED"/>
    <property type="match status" value="1"/>
</dbReference>
<keyword evidence="8" id="KW-1185">Reference proteome</keyword>
<keyword evidence="4" id="KW-0576">Peroxisome</keyword>
<dbReference type="GeneID" id="126892159"/>
<dbReference type="InterPro" id="IPR025110">
    <property type="entry name" value="AMP-bd_C"/>
</dbReference>
<proteinExistence type="inferred from homology"/>
<dbReference type="Proteomes" id="UP001652700">
    <property type="component" value="Unplaced"/>
</dbReference>
<dbReference type="RefSeq" id="XP_050517588.1">
    <property type="nucleotide sequence ID" value="XM_050661631.1"/>
</dbReference>
<evidence type="ECO:0000256" key="1">
    <source>
        <dbReference type="ARBA" id="ARBA00004275"/>
    </source>
</evidence>
<feature type="domain" description="AMP-dependent synthetase/ligase" evidence="5">
    <location>
        <begin position="79"/>
        <end position="306"/>
    </location>
</feature>
<evidence type="ECO:0000259" key="5">
    <source>
        <dbReference type="Pfam" id="PF00501"/>
    </source>
</evidence>